<reference evidence="3" key="1">
    <citation type="journal article" date="2019" name="Int. J. Syst. Evol. Microbiol.">
        <title>The Global Catalogue of Microorganisms (GCM) 10K type strain sequencing project: providing services to taxonomists for standard genome sequencing and annotation.</title>
        <authorList>
            <consortium name="The Broad Institute Genomics Platform"/>
            <consortium name="The Broad Institute Genome Sequencing Center for Infectious Disease"/>
            <person name="Wu L."/>
            <person name="Ma J."/>
        </authorList>
    </citation>
    <scope>NUCLEOTIDE SEQUENCE [LARGE SCALE GENOMIC DNA]</scope>
    <source>
        <strain evidence="3">CGMCC 1.16619</strain>
    </source>
</reference>
<feature type="compositionally biased region" description="Low complexity" evidence="1">
    <location>
        <begin position="111"/>
        <end position="122"/>
    </location>
</feature>
<gene>
    <name evidence="2" type="ORF">ACFPPA_17060</name>
</gene>
<keyword evidence="3" id="KW-1185">Reference proteome</keyword>
<feature type="region of interest" description="Disordered" evidence="1">
    <location>
        <begin position="97"/>
        <end position="129"/>
    </location>
</feature>
<sequence length="129" mass="13518">MEEVIEPITATHSPQESAIRFLLRHAQCQRALTIKVENACAQLAAETRALDTATTRQAAAGTRPPVAAVVEDGTPARPVAPEGSFLGRFSQAYAAARHLPLPRRGSETGSRRSAGSSAPRSTESASAVA</sequence>
<feature type="compositionally biased region" description="Low complexity" evidence="1">
    <location>
        <begin position="53"/>
        <end position="63"/>
    </location>
</feature>
<evidence type="ECO:0000256" key="1">
    <source>
        <dbReference type="SAM" id="MobiDB-lite"/>
    </source>
</evidence>
<comment type="caution">
    <text evidence="2">The sequence shown here is derived from an EMBL/GenBank/DDBJ whole genome shotgun (WGS) entry which is preliminary data.</text>
</comment>
<dbReference type="EMBL" id="JBHSNF010000004">
    <property type="protein sequence ID" value="MFC5527455.1"/>
    <property type="molecule type" value="Genomic_DNA"/>
</dbReference>
<feature type="region of interest" description="Disordered" evidence="1">
    <location>
        <begin position="53"/>
        <end position="83"/>
    </location>
</feature>
<dbReference type="RefSeq" id="WP_377322091.1">
    <property type="nucleotide sequence ID" value="NZ_JBHSNF010000004.1"/>
</dbReference>
<dbReference type="Proteomes" id="UP001596114">
    <property type="component" value="Unassembled WGS sequence"/>
</dbReference>
<organism evidence="2 3">
    <name type="scientific">Rhodanobacter ginsengisoli</name>
    <dbReference type="NCBI Taxonomy" id="418646"/>
    <lineage>
        <taxon>Bacteria</taxon>
        <taxon>Pseudomonadati</taxon>
        <taxon>Pseudomonadota</taxon>
        <taxon>Gammaproteobacteria</taxon>
        <taxon>Lysobacterales</taxon>
        <taxon>Rhodanobacteraceae</taxon>
        <taxon>Rhodanobacter</taxon>
    </lineage>
</organism>
<protein>
    <submittedName>
        <fullName evidence="2">Uncharacterized protein</fullName>
    </submittedName>
</protein>
<evidence type="ECO:0000313" key="3">
    <source>
        <dbReference type="Proteomes" id="UP001596114"/>
    </source>
</evidence>
<evidence type="ECO:0000313" key="2">
    <source>
        <dbReference type="EMBL" id="MFC5527455.1"/>
    </source>
</evidence>
<name>A0ABW0QTK1_9GAMM</name>
<accession>A0ABW0QTK1</accession>
<proteinExistence type="predicted"/>